<dbReference type="EC" id="3.4.-.-" evidence="1"/>
<gene>
    <name evidence="1" type="ORF">HMP0721_0875</name>
</gene>
<dbReference type="GO" id="GO:0016787">
    <property type="term" value="F:hydrolase activity"/>
    <property type="evidence" value="ECO:0007669"/>
    <property type="project" value="UniProtKB-KW"/>
</dbReference>
<keyword evidence="1" id="KW-0378">Hydrolase</keyword>
<proteinExistence type="predicted"/>
<organism evidence="1 2">
    <name type="scientific">Pseudoramibacter alactolyticus ATCC 23263</name>
    <dbReference type="NCBI Taxonomy" id="887929"/>
    <lineage>
        <taxon>Bacteria</taxon>
        <taxon>Bacillati</taxon>
        <taxon>Bacillota</taxon>
        <taxon>Clostridia</taxon>
        <taxon>Eubacteriales</taxon>
        <taxon>Eubacteriaceae</taxon>
        <taxon>Pseudoramibacter</taxon>
    </lineage>
</organism>
<reference evidence="1 2" key="1">
    <citation type="submission" date="2010-12" db="EMBL/GenBank/DDBJ databases">
        <authorList>
            <person name="Muzny D."/>
            <person name="Qin X."/>
            <person name="Deng J."/>
            <person name="Jiang H."/>
            <person name="Liu Y."/>
            <person name="Qu J."/>
            <person name="Song X.-Z."/>
            <person name="Zhang L."/>
            <person name="Thornton R."/>
            <person name="Coyle M."/>
            <person name="Francisco L."/>
            <person name="Jackson L."/>
            <person name="Javaid M."/>
            <person name="Korchina V."/>
            <person name="Kovar C."/>
            <person name="Mata R."/>
            <person name="Mathew T."/>
            <person name="Ngo R."/>
            <person name="Nguyen L."/>
            <person name="Nguyen N."/>
            <person name="Okwuonu G."/>
            <person name="Ongeri F."/>
            <person name="Pham C."/>
            <person name="Simmons D."/>
            <person name="Wilczek-Boney K."/>
            <person name="Hale W."/>
            <person name="Jakkamsetti A."/>
            <person name="Pham P."/>
            <person name="Ruth R."/>
            <person name="San Lucas F."/>
            <person name="Warren J."/>
            <person name="Zhang J."/>
            <person name="Zhao Z."/>
            <person name="Zhou C."/>
            <person name="Zhu D."/>
            <person name="Lee S."/>
            <person name="Bess C."/>
            <person name="Blankenburg K."/>
            <person name="Forbes L."/>
            <person name="Fu Q."/>
            <person name="Gubbala S."/>
            <person name="Hirani K."/>
            <person name="Jayaseelan J.C."/>
            <person name="Lara F."/>
            <person name="Munidasa M."/>
            <person name="Palculict T."/>
            <person name="Patil S."/>
            <person name="Pu L.-L."/>
            <person name="Saada N."/>
            <person name="Tang L."/>
            <person name="Weissenberger G."/>
            <person name="Zhu Y."/>
            <person name="Hemphill L."/>
            <person name="Shang Y."/>
            <person name="Youmans B."/>
            <person name="Ayvaz T."/>
            <person name="Ross M."/>
            <person name="Santibanez J."/>
            <person name="Aqrawi P."/>
            <person name="Gross S."/>
            <person name="Joshi V."/>
            <person name="Fowler G."/>
            <person name="Nazareth L."/>
            <person name="Reid J."/>
            <person name="Worley K."/>
            <person name="Petrosino J."/>
            <person name="Highlander S."/>
            <person name="Gibbs R."/>
        </authorList>
    </citation>
    <scope>NUCLEOTIDE SEQUENCE [LARGE SCALE GENOMIC DNA]</scope>
    <source>
        <strain evidence="1 2">ATCC 23263</strain>
    </source>
</reference>
<dbReference type="AlphaFoldDB" id="E6MFW4"/>
<dbReference type="eggNOG" id="COG0826">
    <property type="taxonomic scope" value="Bacteria"/>
</dbReference>
<dbReference type="STRING" id="887929.HMP0721_0875"/>
<comment type="caution">
    <text evidence="1">The sequence shown here is derived from an EMBL/GenBank/DDBJ whole genome shotgun (WGS) entry which is preliminary data.</text>
</comment>
<dbReference type="Proteomes" id="UP000004754">
    <property type="component" value="Unassembled WGS sequence"/>
</dbReference>
<evidence type="ECO:0000313" key="1">
    <source>
        <dbReference type="EMBL" id="EFV02109.1"/>
    </source>
</evidence>
<dbReference type="RefSeq" id="WP_006598299.1">
    <property type="nucleotide sequence ID" value="NZ_GL622359.1"/>
</dbReference>
<keyword evidence="2" id="KW-1185">Reference proteome</keyword>
<accession>E6MFW4</accession>
<name>E6MFW4_9FIRM</name>
<dbReference type="OrthoDB" id="9805982at2"/>
<sequence length="430" mass="49165">MGKIKLDVGTNFDPALLDFIEKTDTRGQIVSMFGKLKTDIVGGGRASVALNEVSLDEVARYNARCRSMGIDFNYLLNTLTLQNRDIIPEDHRRLVEFIGTLSDMGIRWLTVCSPYLLQLVKRQFPHIKVTIGIYAFVGSLSKAKSWVEMGADELTLTENCTRNFDLLEAMLQTYRDRNVKIRIIANNGCLHDCPYALNHAGAVSASSLMGSRSQKNYFDFSLVNCYARKVTHPANMIASDWIRPEDQHYYEALCKRTGNDRLVLKLVERTKSTAFLCRVVKAYIEEKYEGNLLDIMNWIGNDSANSQKQFDVAGYVQSLRAGKIDMDTLIRYSAFFALPDIYIDNQKLDGFLEHFIRDYQCDRKSCRLESAPAGKPTKCDCTYCREWAKKAVSIDNTKQKAYQKWIENARILKDKFNTSEIFNPVKTEER</sequence>
<protein>
    <submittedName>
        <fullName evidence="1">Peptidase, U32 family</fullName>
        <ecNumber evidence="1">3.4.-.-</ecNumber>
    </submittedName>
</protein>
<dbReference type="HOGENOM" id="CLU_053295_0_0_9"/>
<evidence type="ECO:0000313" key="2">
    <source>
        <dbReference type="Proteomes" id="UP000004754"/>
    </source>
</evidence>
<dbReference type="EMBL" id="AEQN01000014">
    <property type="protein sequence ID" value="EFV02109.1"/>
    <property type="molecule type" value="Genomic_DNA"/>
</dbReference>